<dbReference type="AlphaFoldDB" id="A0A3N4N6D7"/>
<evidence type="ECO:0000313" key="11">
    <source>
        <dbReference type="Proteomes" id="UP000272412"/>
    </source>
</evidence>
<dbReference type="GO" id="GO:0005886">
    <property type="term" value="C:plasma membrane"/>
    <property type="evidence" value="ECO:0007669"/>
    <property type="project" value="UniProtKB-SubCell"/>
</dbReference>
<evidence type="ECO:0000256" key="6">
    <source>
        <dbReference type="ARBA" id="ARBA00023136"/>
    </source>
</evidence>
<name>A0A3N4N6D7_9NEIS</name>
<proteinExistence type="inferred from homology"/>
<dbReference type="GO" id="GO:0032153">
    <property type="term" value="C:cell division site"/>
    <property type="evidence" value="ECO:0007669"/>
    <property type="project" value="UniProtKB-UniRule"/>
</dbReference>
<keyword evidence="11" id="KW-1185">Reference proteome</keyword>
<keyword evidence="4 8" id="KW-0812">Transmembrane</keyword>
<evidence type="ECO:0000256" key="9">
    <source>
        <dbReference type="NCBIfam" id="TIGR02209"/>
    </source>
</evidence>
<evidence type="ECO:0000256" key="8">
    <source>
        <dbReference type="HAMAP-Rule" id="MF_00910"/>
    </source>
</evidence>
<comment type="function">
    <text evidence="8">Essential cell division protein. May link together the upstream cell division proteins, which are predominantly cytoplasmic, with the downstream cell division proteins, which are predominantly periplasmic.</text>
</comment>
<sequence>MNKLNALLLVAVFATGIAVVTVQNQSRLHFIALDKAQKQQIKLDQDYARLKLEQARLANHKLIKVAAEKQNLQPPTSRNTVMVERRK</sequence>
<keyword evidence="6 8" id="KW-0472">Membrane</keyword>
<dbReference type="HAMAP" id="MF_00910">
    <property type="entry name" value="FtsL"/>
    <property type="match status" value="1"/>
</dbReference>
<organism evidence="10 11">
    <name type="scientific">Neisseria weixii</name>
    <dbReference type="NCBI Taxonomy" id="1853276"/>
    <lineage>
        <taxon>Bacteria</taxon>
        <taxon>Pseudomonadati</taxon>
        <taxon>Pseudomonadota</taxon>
        <taxon>Betaproteobacteria</taxon>
        <taxon>Neisseriales</taxon>
        <taxon>Neisseriaceae</taxon>
        <taxon>Neisseria</taxon>
    </lineage>
</organism>
<comment type="subcellular location">
    <subcellularLocation>
        <location evidence="8">Cell inner membrane</location>
        <topology evidence="8">Single-pass type II membrane protein</topology>
    </subcellularLocation>
    <subcellularLocation>
        <location evidence="1">Cell membrane</location>
        <topology evidence="1">Single-pass type II membrane protein</topology>
    </subcellularLocation>
    <text evidence="8">Localizes to the division septum where it forms a ring structure.</text>
</comment>
<keyword evidence="7 8" id="KW-0131">Cell cycle</keyword>
<dbReference type="RefSeq" id="WP_096295997.1">
    <property type="nucleotide sequence ID" value="NZ_CP023429.1"/>
</dbReference>
<dbReference type="Pfam" id="PF04999">
    <property type="entry name" value="FtsL"/>
    <property type="match status" value="1"/>
</dbReference>
<dbReference type="EMBL" id="RPFL01000001">
    <property type="protein sequence ID" value="RPD90915.1"/>
    <property type="molecule type" value="Genomic_DNA"/>
</dbReference>
<comment type="subunit">
    <text evidence="8">Part of a complex composed of FtsB, FtsL and FtsQ.</text>
</comment>
<keyword evidence="2 8" id="KW-1003">Cell membrane</keyword>
<gene>
    <name evidence="8 10" type="primary">ftsL</name>
    <name evidence="10" type="ORF">EGK74_00770</name>
</gene>
<dbReference type="KEGG" id="nwx:CGZ65_12135"/>
<evidence type="ECO:0000256" key="1">
    <source>
        <dbReference type="ARBA" id="ARBA00004401"/>
    </source>
</evidence>
<evidence type="ECO:0000256" key="5">
    <source>
        <dbReference type="ARBA" id="ARBA00022989"/>
    </source>
</evidence>
<dbReference type="GO" id="GO:0043093">
    <property type="term" value="P:FtsZ-dependent cytokinesis"/>
    <property type="evidence" value="ECO:0007669"/>
    <property type="project" value="UniProtKB-UniRule"/>
</dbReference>
<evidence type="ECO:0000256" key="4">
    <source>
        <dbReference type="ARBA" id="ARBA00022692"/>
    </source>
</evidence>
<dbReference type="NCBIfam" id="TIGR02209">
    <property type="entry name" value="ftsL_broad"/>
    <property type="match status" value="1"/>
</dbReference>
<evidence type="ECO:0000313" key="10">
    <source>
        <dbReference type="EMBL" id="RPD90915.1"/>
    </source>
</evidence>
<protein>
    <recommendedName>
        <fullName evidence="8 9">Cell division protein FtsL</fullName>
    </recommendedName>
</protein>
<reference evidence="10 11" key="1">
    <citation type="submission" date="2018-11" db="EMBL/GenBank/DDBJ databases">
        <title>Neisseria weixii sp. nov. isolated from the rectal contents of plateau pika (Ochotona cruzoniae).</title>
        <authorList>
            <person name="Zhang G."/>
        </authorList>
    </citation>
    <scope>NUCLEOTIDE SEQUENCE [LARGE SCALE GENOMIC DNA]</scope>
    <source>
        <strain evidence="10 11">10009</strain>
    </source>
</reference>
<dbReference type="Proteomes" id="UP000272412">
    <property type="component" value="Unassembled WGS sequence"/>
</dbReference>
<evidence type="ECO:0000256" key="7">
    <source>
        <dbReference type="ARBA" id="ARBA00023306"/>
    </source>
</evidence>
<evidence type="ECO:0000256" key="3">
    <source>
        <dbReference type="ARBA" id="ARBA00022618"/>
    </source>
</evidence>
<comment type="caution">
    <text evidence="10">The sequence shown here is derived from an EMBL/GenBank/DDBJ whole genome shotgun (WGS) entry which is preliminary data.</text>
</comment>
<comment type="similarity">
    <text evidence="8">Belongs to the FtsL family.</text>
</comment>
<keyword evidence="8" id="KW-0997">Cell inner membrane</keyword>
<evidence type="ECO:0000256" key="2">
    <source>
        <dbReference type="ARBA" id="ARBA00022475"/>
    </source>
</evidence>
<keyword evidence="5 8" id="KW-1133">Transmembrane helix</keyword>
<dbReference type="InterPro" id="IPR011922">
    <property type="entry name" value="Cell_div_FtsL"/>
</dbReference>
<dbReference type="OrthoDB" id="8613384at2"/>
<keyword evidence="3 8" id="KW-0132">Cell division</keyword>
<accession>A0A3N4N6D7</accession>